<gene>
    <name evidence="6" type="ORF">CH341_19225</name>
</gene>
<dbReference type="PANTHER" id="PTHR30249:SF0">
    <property type="entry name" value="PLASTIDAL GLYCOLATE_GLYCERATE TRANSLOCATOR 1, CHLOROPLASTIC"/>
    <property type="match status" value="1"/>
</dbReference>
<evidence type="ECO:0000256" key="4">
    <source>
        <dbReference type="ARBA" id="ARBA00023136"/>
    </source>
</evidence>
<keyword evidence="4 5" id="KW-0472">Membrane</keyword>
<name>A0A327KZ62_9BRAD</name>
<organism evidence="6 7">
    <name type="scientific">Rhodoplanes roseus</name>
    <dbReference type="NCBI Taxonomy" id="29409"/>
    <lineage>
        <taxon>Bacteria</taxon>
        <taxon>Pseudomonadati</taxon>
        <taxon>Pseudomonadota</taxon>
        <taxon>Alphaproteobacteria</taxon>
        <taxon>Hyphomicrobiales</taxon>
        <taxon>Nitrobacteraceae</taxon>
        <taxon>Rhodoplanes</taxon>
    </lineage>
</organism>
<sequence>MSLVDLWVYLSGGPLLWLTTTLIAYVAADAIFVAVGRRPLANPVLIAILMVSAVLVVTGTPFPAYFAGAQFVHFLLGPATVALAVPLVRYLPQVRRLLVPMVTALVVGSVTAIVSAVVLARTLGLDASTARALAPKSATTPIAMGTAEAIGADPALTAVLVILTGIVGAIIVTPLMNAIGLKNYAARGFAAGLASHGIGTARAFQVDPLAGTFAGIALGLNGLLTAVLVPILLPFLVK</sequence>
<comment type="caution">
    <text evidence="6">The sequence shown here is derived from an EMBL/GenBank/DDBJ whole genome shotgun (WGS) entry which is preliminary data.</text>
</comment>
<feature type="transmembrane region" description="Helical" evidence="5">
    <location>
        <begin position="64"/>
        <end position="85"/>
    </location>
</feature>
<feature type="transmembrane region" description="Helical" evidence="5">
    <location>
        <begin position="6"/>
        <end position="28"/>
    </location>
</feature>
<evidence type="ECO:0000256" key="3">
    <source>
        <dbReference type="ARBA" id="ARBA00022989"/>
    </source>
</evidence>
<proteinExistence type="predicted"/>
<dbReference type="GO" id="GO:0016020">
    <property type="term" value="C:membrane"/>
    <property type="evidence" value="ECO:0007669"/>
    <property type="project" value="UniProtKB-SubCell"/>
</dbReference>
<evidence type="ECO:0000256" key="1">
    <source>
        <dbReference type="ARBA" id="ARBA00004141"/>
    </source>
</evidence>
<dbReference type="InterPro" id="IPR007300">
    <property type="entry name" value="CidB/LrgB"/>
</dbReference>
<evidence type="ECO:0000256" key="2">
    <source>
        <dbReference type="ARBA" id="ARBA00022692"/>
    </source>
</evidence>
<evidence type="ECO:0008006" key="8">
    <source>
        <dbReference type="Google" id="ProtNLM"/>
    </source>
</evidence>
<dbReference type="PANTHER" id="PTHR30249">
    <property type="entry name" value="PUTATIVE SEROTONIN TRANSPORTER"/>
    <property type="match status" value="1"/>
</dbReference>
<evidence type="ECO:0000256" key="5">
    <source>
        <dbReference type="SAM" id="Phobius"/>
    </source>
</evidence>
<feature type="transmembrane region" description="Helical" evidence="5">
    <location>
        <begin position="97"/>
        <end position="120"/>
    </location>
</feature>
<keyword evidence="2 5" id="KW-0812">Transmembrane</keyword>
<dbReference type="RefSeq" id="WP_111420621.1">
    <property type="nucleotide sequence ID" value="NZ_NPEX01000149.1"/>
</dbReference>
<comment type="subcellular location">
    <subcellularLocation>
        <location evidence="1">Membrane</location>
        <topology evidence="1">Multi-pass membrane protein</topology>
    </subcellularLocation>
</comment>
<feature type="transmembrane region" description="Helical" evidence="5">
    <location>
        <begin position="210"/>
        <end position="237"/>
    </location>
</feature>
<feature type="transmembrane region" description="Helical" evidence="5">
    <location>
        <begin position="154"/>
        <end position="172"/>
    </location>
</feature>
<keyword evidence="3 5" id="KW-1133">Transmembrane helix</keyword>
<accession>A0A327KZ62</accession>
<dbReference type="AlphaFoldDB" id="A0A327KZ62"/>
<dbReference type="Proteomes" id="UP000249130">
    <property type="component" value="Unassembled WGS sequence"/>
</dbReference>
<dbReference type="EMBL" id="NPEX01000149">
    <property type="protein sequence ID" value="RAI42492.1"/>
    <property type="molecule type" value="Genomic_DNA"/>
</dbReference>
<feature type="transmembrane region" description="Helical" evidence="5">
    <location>
        <begin position="184"/>
        <end position="204"/>
    </location>
</feature>
<evidence type="ECO:0000313" key="7">
    <source>
        <dbReference type="Proteomes" id="UP000249130"/>
    </source>
</evidence>
<dbReference type="Pfam" id="PF04172">
    <property type="entry name" value="LrgB"/>
    <property type="match status" value="1"/>
</dbReference>
<feature type="transmembrane region" description="Helical" evidence="5">
    <location>
        <begin position="40"/>
        <end position="58"/>
    </location>
</feature>
<keyword evidence="7" id="KW-1185">Reference proteome</keyword>
<dbReference type="OrthoDB" id="9811701at2"/>
<evidence type="ECO:0000313" key="6">
    <source>
        <dbReference type="EMBL" id="RAI42492.1"/>
    </source>
</evidence>
<reference evidence="6 7" key="1">
    <citation type="submission" date="2017-07" db="EMBL/GenBank/DDBJ databases">
        <title>Draft Genome Sequences of Select Purple Nonsulfur Bacteria.</title>
        <authorList>
            <person name="Lasarre B."/>
            <person name="Mckinlay J.B."/>
        </authorList>
    </citation>
    <scope>NUCLEOTIDE SEQUENCE [LARGE SCALE GENOMIC DNA]</scope>
    <source>
        <strain evidence="6 7">DSM 5909</strain>
    </source>
</reference>
<protein>
    <recommendedName>
        <fullName evidence="8">LrgB family protein</fullName>
    </recommendedName>
</protein>